<dbReference type="Gene3D" id="3.30.420.10">
    <property type="entry name" value="Ribonuclease H-like superfamily/Ribonuclease H"/>
    <property type="match status" value="1"/>
</dbReference>
<accession>A0A6A4VPL8</accession>
<protein>
    <submittedName>
        <fullName evidence="1">Transposable element Tc3 transposase</fullName>
    </submittedName>
</protein>
<dbReference type="AlphaFoldDB" id="A0A6A4VPL8"/>
<evidence type="ECO:0000313" key="1">
    <source>
        <dbReference type="EMBL" id="KAF0296536.1"/>
    </source>
</evidence>
<comment type="caution">
    <text evidence="1">The sequence shown here is derived from an EMBL/GenBank/DDBJ whole genome shotgun (WGS) entry which is preliminary data.</text>
</comment>
<proteinExistence type="predicted"/>
<reference evidence="1 2" key="1">
    <citation type="submission" date="2019-07" db="EMBL/GenBank/DDBJ databases">
        <title>Draft genome assembly of a fouling barnacle, Amphibalanus amphitrite (Darwin, 1854): The first reference genome for Thecostraca.</title>
        <authorList>
            <person name="Kim W."/>
        </authorList>
    </citation>
    <scope>NUCLEOTIDE SEQUENCE [LARGE SCALE GENOMIC DNA]</scope>
    <source>
        <strain evidence="1">SNU_AA5</strain>
        <tissue evidence="1">Soma without cirri and trophi</tissue>
    </source>
</reference>
<evidence type="ECO:0000313" key="2">
    <source>
        <dbReference type="Proteomes" id="UP000440578"/>
    </source>
</evidence>
<gene>
    <name evidence="1" type="primary">tc3a_8</name>
    <name evidence="1" type="ORF">FJT64_006030</name>
</gene>
<dbReference type="EMBL" id="VIIS01001552">
    <property type="protein sequence ID" value="KAF0296536.1"/>
    <property type="molecule type" value="Genomic_DNA"/>
</dbReference>
<dbReference type="InterPro" id="IPR036397">
    <property type="entry name" value="RNaseH_sf"/>
</dbReference>
<organism evidence="1 2">
    <name type="scientific">Amphibalanus amphitrite</name>
    <name type="common">Striped barnacle</name>
    <name type="synonym">Balanus amphitrite</name>
    <dbReference type="NCBI Taxonomy" id="1232801"/>
    <lineage>
        <taxon>Eukaryota</taxon>
        <taxon>Metazoa</taxon>
        <taxon>Ecdysozoa</taxon>
        <taxon>Arthropoda</taxon>
        <taxon>Crustacea</taxon>
        <taxon>Multicrustacea</taxon>
        <taxon>Cirripedia</taxon>
        <taxon>Thoracica</taxon>
        <taxon>Thoracicalcarea</taxon>
        <taxon>Balanomorpha</taxon>
        <taxon>Balanoidea</taxon>
        <taxon>Balanidae</taxon>
        <taxon>Amphibalaninae</taxon>
        <taxon>Amphibalanus</taxon>
    </lineage>
</organism>
<dbReference type="PANTHER" id="PTHR47326:SF1">
    <property type="entry name" value="HTH PSQ-TYPE DOMAIN-CONTAINING PROTEIN"/>
    <property type="match status" value="1"/>
</dbReference>
<keyword evidence="2" id="KW-1185">Reference proteome</keyword>
<dbReference type="OrthoDB" id="9971063at2759"/>
<sequence length="158" mass="18332">MAWVGIIDGKCLPVHWFEGSVNAESYLEMLLTVMWPAVRNTATRKQYWFQQDGAPCHVSASVMDFLRSKFNDRIISRGSVHHWPAYSPDLSCLDFSFWPQALDRVVESEPETIQELKKVVEDFASGIGEEQLRKMVRHTRRRAELCVEERGGYFEHLL</sequence>
<name>A0A6A4VPL8_AMPAM</name>
<dbReference type="PANTHER" id="PTHR47326">
    <property type="entry name" value="TRANSPOSABLE ELEMENT TC3 TRANSPOSASE-LIKE PROTEIN"/>
    <property type="match status" value="1"/>
</dbReference>
<dbReference type="GO" id="GO:0003676">
    <property type="term" value="F:nucleic acid binding"/>
    <property type="evidence" value="ECO:0007669"/>
    <property type="project" value="InterPro"/>
</dbReference>
<dbReference type="Proteomes" id="UP000440578">
    <property type="component" value="Unassembled WGS sequence"/>
</dbReference>